<dbReference type="EC" id="1.2.7.3" evidence="8"/>
<dbReference type="Pfam" id="PF17147">
    <property type="entry name" value="PFOR_II"/>
    <property type="match status" value="1"/>
</dbReference>
<keyword evidence="3" id="KW-0560">Oxidoreductase</keyword>
<dbReference type="InterPro" id="IPR022367">
    <property type="entry name" value="2-oxoacid/accept_OxRdtase_asu"/>
</dbReference>
<evidence type="ECO:0000313" key="16">
    <source>
        <dbReference type="Proteomes" id="UP001206983"/>
    </source>
</evidence>
<comment type="caution">
    <text evidence="15">The sequence shown here is derived from an EMBL/GenBank/DDBJ whole genome shotgun (WGS) entry which is preliminary data.</text>
</comment>
<comment type="catalytic activity">
    <reaction evidence="6">
        <text>2 oxidized [2Fe-2S]-[ferredoxin] + 2-oxoglutarate + CoA = succinyl-CoA + 2 reduced [2Fe-2S]-[ferredoxin] + CO2 + H(+)</text>
        <dbReference type="Rhea" id="RHEA:17297"/>
        <dbReference type="Rhea" id="RHEA-COMP:10000"/>
        <dbReference type="Rhea" id="RHEA-COMP:10001"/>
        <dbReference type="ChEBI" id="CHEBI:15378"/>
        <dbReference type="ChEBI" id="CHEBI:16526"/>
        <dbReference type="ChEBI" id="CHEBI:16810"/>
        <dbReference type="ChEBI" id="CHEBI:33737"/>
        <dbReference type="ChEBI" id="CHEBI:33738"/>
        <dbReference type="ChEBI" id="CHEBI:57287"/>
        <dbReference type="ChEBI" id="CHEBI:57292"/>
        <dbReference type="EC" id="1.2.7.3"/>
    </reaction>
</comment>
<evidence type="ECO:0000256" key="7">
    <source>
        <dbReference type="ARBA" id="ARBA00064882"/>
    </source>
</evidence>
<dbReference type="PANTHER" id="PTHR32154:SF20">
    <property type="entry name" value="2-OXOGLUTARATE OXIDOREDUCTASE SUBUNIT KORA"/>
    <property type="match status" value="1"/>
</dbReference>
<reference evidence="15 16" key="1">
    <citation type="journal article" date="2011" name="Appl. Environ. Microbiol.">
        <title>Methanogenic archaea isolated from Taiwan's Chelungpu fault.</title>
        <authorList>
            <person name="Wu S.Y."/>
            <person name="Lai M.C."/>
        </authorList>
    </citation>
    <scope>NUCLEOTIDE SEQUENCE [LARGE SCALE GENOMIC DNA]</scope>
    <source>
        <strain evidence="15 16">St545Mb</strain>
    </source>
</reference>
<dbReference type="EC" id="1.2.7.11" evidence="2"/>
<dbReference type="SUPFAM" id="SSF52922">
    <property type="entry name" value="TK C-terminal domain-like"/>
    <property type="match status" value="1"/>
</dbReference>
<evidence type="ECO:0000256" key="9">
    <source>
        <dbReference type="ARBA" id="ARBA00071398"/>
    </source>
</evidence>
<dbReference type="FunFam" id="3.40.50.970:FF:000022">
    <property type="entry name" value="2-oxoglutarate ferredoxin oxidoreductase alpha subunit"/>
    <property type="match status" value="1"/>
</dbReference>
<dbReference type="InterPro" id="IPR009014">
    <property type="entry name" value="Transketo_C/PFOR_II"/>
</dbReference>
<dbReference type="InterPro" id="IPR002880">
    <property type="entry name" value="Pyrv_Fd/Flavodoxin_OxRdtase_N"/>
</dbReference>
<dbReference type="Pfam" id="PF01855">
    <property type="entry name" value="POR_N"/>
    <property type="match status" value="1"/>
</dbReference>
<evidence type="ECO:0000256" key="2">
    <source>
        <dbReference type="ARBA" id="ARBA00012691"/>
    </source>
</evidence>
<proteinExistence type="predicted"/>
<dbReference type="GO" id="GO:0019164">
    <property type="term" value="F:pyruvate synthase activity"/>
    <property type="evidence" value="ECO:0007669"/>
    <property type="project" value="UniProtKB-ARBA"/>
</dbReference>
<evidence type="ECO:0000256" key="10">
    <source>
        <dbReference type="ARBA" id="ARBA00076968"/>
    </source>
</evidence>
<comment type="catalytic activity">
    <reaction evidence="5">
        <text>a 2-oxocarboxylate + 2 oxidized [2Fe-2S]-[ferredoxin] + CoA = an acyl-CoA + 2 reduced [2Fe-2S]-[ferredoxin] + CO2 + H(+)</text>
        <dbReference type="Rhea" id="RHEA:42316"/>
        <dbReference type="Rhea" id="RHEA-COMP:10000"/>
        <dbReference type="Rhea" id="RHEA-COMP:10001"/>
        <dbReference type="ChEBI" id="CHEBI:15378"/>
        <dbReference type="ChEBI" id="CHEBI:16526"/>
        <dbReference type="ChEBI" id="CHEBI:33737"/>
        <dbReference type="ChEBI" id="CHEBI:33738"/>
        <dbReference type="ChEBI" id="CHEBI:35179"/>
        <dbReference type="ChEBI" id="CHEBI:57287"/>
        <dbReference type="ChEBI" id="CHEBI:58342"/>
        <dbReference type="EC" id="1.2.7.11"/>
    </reaction>
</comment>
<dbReference type="Proteomes" id="UP001206983">
    <property type="component" value="Unassembled WGS sequence"/>
</dbReference>
<dbReference type="EMBL" id="JTEO01000004">
    <property type="protein sequence ID" value="MCQ6963043.1"/>
    <property type="molecule type" value="Genomic_DNA"/>
</dbReference>
<dbReference type="CDD" id="cd07034">
    <property type="entry name" value="TPP_PYR_PFOR_IOR-alpha_like"/>
    <property type="match status" value="1"/>
</dbReference>
<dbReference type="SUPFAM" id="SSF53323">
    <property type="entry name" value="Pyruvate-ferredoxin oxidoreductase, PFOR, domain III"/>
    <property type="match status" value="1"/>
</dbReference>
<accession>A0AAE3HC17</accession>
<evidence type="ECO:0000256" key="11">
    <source>
        <dbReference type="ARBA" id="ARBA00079587"/>
    </source>
</evidence>
<feature type="domain" description="Pyruvate flavodoxin/ferredoxin oxidoreductase pyrimidine binding" evidence="13">
    <location>
        <begin position="208"/>
        <end position="447"/>
    </location>
</feature>
<evidence type="ECO:0000256" key="5">
    <source>
        <dbReference type="ARBA" id="ARBA00048893"/>
    </source>
</evidence>
<dbReference type="NCBIfam" id="TIGR03710">
    <property type="entry name" value="OAFO_sf"/>
    <property type="match status" value="1"/>
</dbReference>
<evidence type="ECO:0000256" key="4">
    <source>
        <dbReference type="ARBA" id="ARBA00023317"/>
    </source>
</evidence>
<gene>
    <name evidence="15" type="ORF">PV02_08325</name>
</gene>
<dbReference type="GO" id="GO:0018491">
    <property type="term" value="F:2-oxobutyrate synthase activity"/>
    <property type="evidence" value="ECO:0007669"/>
    <property type="project" value="UniProtKB-ARBA"/>
</dbReference>
<evidence type="ECO:0000256" key="3">
    <source>
        <dbReference type="ARBA" id="ARBA00023002"/>
    </source>
</evidence>
<dbReference type="SUPFAM" id="SSF52518">
    <property type="entry name" value="Thiamin diphosphate-binding fold (THDP-binding)"/>
    <property type="match status" value="1"/>
</dbReference>
<dbReference type="InterPro" id="IPR033412">
    <property type="entry name" value="PFOR_II"/>
</dbReference>
<comment type="subunit">
    <text evidence="7">Heterotetramer of the KorA, KorB, KorC and KorD subunits.</text>
</comment>
<evidence type="ECO:0000256" key="1">
    <source>
        <dbReference type="ARBA" id="ARBA00011631"/>
    </source>
</evidence>
<evidence type="ECO:0000259" key="14">
    <source>
        <dbReference type="Pfam" id="PF17147"/>
    </source>
</evidence>
<dbReference type="InterPro" id="IPR050722">
    <property type="entry name" value="Pyruvate:ferred/Flavod_OxRd"/>
</dbReference>
<dbReference type="GO" id="GO:0006979">
    <property type="term" value="P:response to oxidative stress"/>
    <property type="evidence" value="ECO:0007669"/>
    <property type="project" value="TreeGrafter"/>
</dbReference>
<dbReference type="InterPro" id="IPR019752">
    <property type="entry name" value="Pyrv/ketoisovalerate_OxRed_cat"/>
</dbReference>
<dbReference type="Gene3D" id="3.40.920.10">
    <property type="entry name" value="Pyruvate-ferredoxin oxidoreductase, PFOR, domain III"/>
    <property type="match status" value="1"/>
</dbReference>
<dbReference type="Gene3D" id="3.40.50.970">
    <property type="match status" value="1"/>
</dbReference>
<organism evidence="15 16">
    <name type="scientific">Methanolobus chelungpuianus</name>
    <dbReference type="NCBI Taxonomy" id="502115"/>
    <lineage>
        <taxon>Archaea</taxon>
        <taxon>Methanobacteriati</taxon>
        <taxon>Methanobacteriota</taxon>
        <taxon>Stenosarchaea group</taxon>
        <taxon>Methanomicrobia</taxon>
        <taxon>Methanosarcinales</taxon>
        <taxon>Methanosarcinaceae</taxon>
        <taxon>Methanolobus</taxon>
    </lineage>
</organism>
<feature type="domain" description="Pyruvate/ketoisovalerate oxidoreductase catalytic" evidence="12">
    <location>
        <begin position="13"/>
        <end position="173"/>
    </location>
</feature>
<evidence type="ECO:0000313" key="15">
    <source>
        <dbReference type="EMBL" id="MCQ6963043.1"/>
    </source>
</evidence>
<feature type="domain" description="Pyruvate:ferredoxin oxidoreductase core" evidence="14">
    <location>
        <begin position="471"/>
        <end position="541"/>
    </location>
</feature>
<dbReference type="Pfam" id="PF01558">
    <property type="entry name" value="POR"/>
    <property type="match status" value="1"/>
</dbReference>
<comment type="subunit">
    <text evidence="1">Heterodimer composed of an alpha and a beta subunit.</text>
</comment>
<evidence type="ECO:0000256" key="6">
    <source>
        <dbReference type="ARBA" id="ARBA00052359"/>
    </source>
</evidence>
<keyword evidence="4" id="KW-0670">Pyruvate</keyword>
<name>A0AAE3HC17_9EURY</name>
<keyword evidence="16" id="KW-1185">Reference proteome</keyword>
<protein>
    <recommendedName>
        <fullName evidence="9">2-oxoglutarate synthase subunit KorA</fullName>
        <ecNumber evidence="2">1.2.7.11</ecNumber>
        <ecNumber evidence="8">1.2.7.3</ecNumber>
    </recommendedName>
    <alternativeName>
        <fullName evidence="11">2-ketoglutarate oxidoreductase alpha chain</fullName>
    </alternativeName>
    <alternativeName>
        <fullName evidence="10">2-oxoglutarate-ferredoxin oxidoreductase subunit alpha</fullName>
    </alternativeName>
</protein>
<dbReference type="FunFam" id="3.40.50.920:FF:000009">
    <property type="entry name" value="2-oxoglutarate ferredoxin oxidoreductase subunit alpha"/>
    <property type="match status" value="1"/>
</dbReference>
<dbReference type="AlphaFoldDB" id="A0AAE3HC17"/>
<evidence type="ECO:0000256" key="8">
    <source>
        <dbReference type="ARBA" id="ARBA00066947"/>
    </source>
</evidence>
<dbReference type="InterPro" id="IPR029061">
    <property type="entry name" value="THDP-binding"/>
</dbReference>
<evidence type="ECO:0000259" key="12">
    <source>
        <dbReference type="Pfam" id="PF01558"/>
    </source>
</evidence>
<evidence type="ECO:0000259" key="13">
    <source>
        <dbReference type="Pfam" id="PF01855"/>
    </source>
</evidence>
<dbReference type="Gene3D" id="3.40.50.920">
    <property type="match status" value="1"/>
</dbReference>
<dbReference type="PANTHER" id="PTHR32154">
    <property type="entry name" value="PYRUVATE-FLAVODOXIN OXIDOREDUCTASE-RELATED"/>
    <property type="match status" value="1"/>
</dbReference>
<dbReference type="InterPro" id="IPR002869">
    <property type="entry name" value="Pyrv_flavodox_OxRed_cen"/>
</dbReference>
<dbReference type="RefSeq" id="WP_256622931.1">
    <property type="nucleotide sequence ID" value="NZ_JTEO01000004.1"/>
</dbReference>
<dbReference type="GO" id="GO:0047553">
    <property type="term" value="F:2-oxoglutarate synthase activity"/>
    <property type="evidence" value="ECO:0007669"/>
    <property type="project" value="UniProtKB-EC"/>
</dbReference>
<sequence length="575" mass="63024">MNLDLTIKIGGAAGQGLETIGNVLSKSLLRSGFFVFSTQYYLSRIRGGHNTFQIRISDAEVRAMDENVDILIALDRTSVDRHLDEMTDGVVIVDRDVVELGSDHDSIFHVPMLKIAKEVGGNKIYANTVAAGAAIGLLCLGLDPLNEVLKGMFLKKGQEIIDSNLRVAKAGYDYVRENYPHGCKFNVSAPEAKGDRMLIAGSEAAGLGALAAGVQFMSAYPMTPSTGVLNYVAGHAGEFGVVVEQAEDEIAALNMALGASFTGARSMVTTAGGGFSLMVEALGLAGITETPVLIFLAQRPGPATGLPTMTEQGDLLFALHAAQGEFPRCILAPGTPDECFYMVADAFNIAEKYQIPVFVMSDQYLADSLFTCDRFDTSRITIERHLLSDQELRTKHGDYRRYKLTPNGISPRALPGQEGMLVCADSDEHDEFGRIDESQENRIRMVDKRMRKLEMLREEMNPPSLYGPRDAKLTLIGWGSTYGPLAEAVDMLNEDGHPTNLLHFNHIYPMPAEKVKETLARSKKRICVENNYTGQFARLLRAETGIEVSDRVLRYDGLPFTPMSIIEALREKQVI</sequence>